<organism evidence="2 3">
    <name type="scientific">Eumeta variegata</name>
    <name type="common">Bagworm moth</name>
    <name type="synonym">Eumeta japonica</name>
    <dbReference type="NCBI Taxonomy" id="151549"/>
    <lineage>
        <taxon>Eukaryota</taxon>
        <taxon>Metazoa</taxon>
        <taxon>Ecdysozoa</taxon>
        <taxon>Arthropoda</taxon>
        <taxon>Hexapoda</taxon>
        <taxon>Insecta</taxon>
        <taxon>Pterygota</taxon>
        <taxon>Neoptera</taxon>
        <taxon>Endopterygota</taxon>
        <taxon>Lepidoptera</taxon>
        <taxon>Glossata</taxon>
        <taxon>Ditrysia</taxon>
        <taxon>Tineoidea</taxon>
        <taxon>Psychidae</taxon>
        <taxon>Oiketicinae</taxon>
        <taxon>Eumeta</taxon>
    </lineage>
</organism>
<evidence type="ECO:0000313" key="3">
    <source>
        <dbReference type="Proteomes" id="UP000299102"/>
    </source>
</evidence>
<evidence type="ECO:0000313" key="2">
    <source>
        <dbReference type="EMBL" id="GBP53152.1"/>
    </source>
</evidence>
<keyword evidence="3" id="KW-1185">Reference proteome</keyword>
<dbReference type="AlphaFoldDB" id="A0A4C1WRG8"/>
<comment type="caution">
    <text evidence="2">The sequence shown here is derived from an EMBL/GenBank/DDBJ whole genome shotgun (WGS) entry which is preliminary data.</text>
</comment>
<gene>
    <name evidence="2" type="ORF">EVAR_28494_1</name>
</gene>
<name>A0A4C1WRG8_EUMVA</name>
<dbReference type="Proteomes" id="UP000299102">
    <property type="component" value="Unassembled WGS sequence"/>
</dbReference>
<feature type="compositionally biased region" description="Basic and acidic residues" evidence="1">
    <location>
        <begin position="1"/>
        <end position="12"/>
    </location>
</feature>
<protein>
    <submittedName>
        <fullName evidence="2">Uncharacterized protein</fullName>
    </submittedName>
</protein>
<proteinExistence type="predicted"/>
<reference evidence="2 3" key="1">
    <citation type="journal article" date="2019" name="Commun. Biol.">
        <title>The bagworm genome reveals a unique fibroin gene that provides high tensile strength.</title>
        <authorList>
            <person name="Kono N."/>
            <person name="Nakamura H."/>
            <person name="Ohtoshi R."/>
            <person name="Tomita M."/>
            <person name="Numata K."/>
            <person name="Arakawa K."/>
        </authorList>
    </citation>
    <scope>NUCLEOTIDE SEQUENCE [LARGE SCALE GENOMIC DNA]</scope>
</reference>
<sequence>MIVECGRRRETAGRPPPSLSRAPRRHLALSPPEVASLMDAYALFTLDSNKRIIYYFSRARIIDTDPRIHTIFKRDTDAAVPLGRPAPARGRARPLSVAHVADRFSGAGG</sequence>
<feature type="region of interest" description="Disordered" evidence="1">
    <location>
        <begin position="1"/>
        <end position="24"/>
    </location>
</feature>
<accession>A0A4C1WRG8</accession>
<dbReference type="EMBL" id="BGZK01000617">
    <property type="protein sequence ID" value="GBP53152.1"/>
    <property type="molecule type" value="Genomic_DNA"/>
</dbReference>
<evidence type="ECO:0000256" key="1">
    <source>
        <dbReference type="SAM" id="MobiDB-lite"/>
    </source>
</evidence>